<keyword evidence="1" id="KW-0863">Zinc-finger</keyword>
<feature type="domain" description="CCHC-type" evidence="3">
    <location>
        <begin position="59"/>
        <end position="72"/>
    </location>
</feature>
<comment type="caution">
    <text evidence="4">The sequence shown here is derived from an EMBL/GenBank/DDBJ whole genome shotgun (WGS) entry which is preliminary data.</text>
</comment>
<evidence type="ECO:0000313" key="4">
    <source>
        <dbReference type="EMBL" id="RNA01458.1"/>
    </source>
</evidence>
<evidence type="ECO:0000313" key="5">
    <source>
        <dbReference type="Proteomes" id="UP000276133"/>
    </source>
</evidence>
<keyword evidence="1" id="KW-0479">Metal-binding</keyword>
<dbReference type="Proteomes" id="UP000276133">
    <property type="component" value="Unassembled WGS sequence"/>
</dbReference>
<feature type="region of interest" description="Disordered" evidence="2">
    <location>
        <begin position="189"/>
        <end position="247"/>
    </location>
</feature>
<reference evidence="4 5" key="1">
    <citation type="journal article" date="2018" name="Sci. Rep.">
        <title>Genomic signatures of local adaptation to the degree of environmental predictability in rotifers.</title>
        <authorList>
            <person name="Franch-Gras L."/>
            <person name="Hahn C."/>
            <person name="Garcia-Roger E.M."/>
            <person name="Carmona M.J."/>
            <person name="Serra M."/>
            <person name="Gomez A."/>
        </authorList>
    </citation>
    <scope>NUCLEOTIDE SEQUENCE [LARGE SCALE GENOMIC DNA]</scope>
    <source>
        <strain evidence="4">HYR1</strain>
    </source>
</reference>
<dbReference type="AlphaFoldDB" id="A0A3M7PS29"/>
<evidence type="ECO:0000259" key="3">
    <source>
        <dbReference type="PROSITE" id="PS50158"/>
    </source>
</evidence>
<sequence>MVTKRSISMLDGKTKSTSRLLNYSFEIGLFLEEKKNECCHFRKTKTSCSNGLQKKKKMCLYCGNSGHFVADCYSRKNQIKMSTFGKIEQTHQKLSNQIIQKVGNENKKQLVQVKKLEDCFEPHGNTCNPILADKSMVSQEKEKTELVSNAASPVKETYLEPSSTVVCDQESYWIVPDSEIVPELLKEGEAVQEGENTREEQESLVRTKKARKSPDRLQKERLQSLSSEPAGQYSRVEPVTTATEPTEKSRLRAPLILKNLFMLI</sequence>
<gene>
    <name evidence="4" type="ORF">BpHYR1_003109</name>
</gene>
<organism evidence="4 5">
    <name type="scientific">Brachionus plicatilis</name>
    <name type="common">Marine rotifer</name>
    <name type="synonym">Brachionus muelleri</name>
    <dbReference type="NCBI Taxonomy" id="10195"/>
    <lineage>
        <taxon>Eukaryota</taxon>
        <taxon>Metazoa</taxon>
        <taxon>Spiralia</taxon>
        <taxon>Gnathifera</taxon>
        <taxon>Rotifera</taxon>
        <taxon>Eurotatoria</taxon>
        <taxon>Monogononta</taxon>
        <taxon>Pseudotrocha</taxon>
        <taxon>Ploima</taxon>
        <taxon>Brachionidae</taxon>
        <taxon>Brachionus</taxon>
    </lineage>
</organism>
<keyword evidence="1" id="KW-0862">Zinc</keyword>
<protein>
    <recommendedName>
        <fullName evidence="3">CCHC-type domain-containing protein</fullName>
    </recommendedName>
</protein>
<proteinExistence type="predicted"/>
<name>A0A3M7PS29_BRAPC</name>
<dbReference type="GO" id="GO:0003676">
    <property type="term" value="F:nucleic acid binding"/>
    <property type="evidence" value="ECO:0007669"/>
    <property type="project" value="InterPro"/>
</dbReference>
<dbReference type="PROSITE" id="PS50158">
    <property type="entry name" value="ZF_CCHC"/>
    <property type="match status" value="1"/>
</dbReference>
<feature type="compositionally biased region" description="Basic and acidic residues" evidence="2">
    <location>
        <begin position="189"/>
        <end position="205"/>
    </location>
</feature>
<dbReference type="EMBL" id="REGN01009315">
    <property type="protein sequence ID" value="RNA01458.1"/>
    <property type="molecule type" value="Genomic_DNA"/>
</dbReference>
<keyword evidence="5" id="KW-1185">Reference proteome</keyword>
<feature type="compositionally biased region" description="Basic and acidic residues" evidence="2">
    <location>
        <begin position="212"/>
        <end position="222"/>
    </location>
</feature>
<accession>A0A3M7PS29</accession>
<evidence type="ECO:0000256" key="1">
    <source>
        <dbReference type="PROSITE-ProRule" id="PRU00047"/>
    </source>
</evidence>
<evidence type="ECO:0000256" key="2">
    <source>
        <dbReference type="SAM" id="MobiDB-lite"/>
    </source>
</evidence>
<dbReference type="InterPro" id="IPR001878">
    <property type="entry name" value="Znf_CCHC"/>
</dbReference>
<dbReference type="InterPro" id="IPR036875">
    <property type="entry name" value="Znf_CCHC_sf"/>
</dbReference>
<dbReference type="GO" id="GO:0008270">
    <property type="term" value="F:zinc ion binding"/>
    <property type="evidence" value="ECO:0007669"/>
    <property type="project" value="UniProtKB-KW"/>
</dbReference>
<dbReference type="SUPFAM" id="SSF57756">
    <property type="entry name" value="Retrovirus zinc finger-like domains"/>
    <property type="match status" value="1"/>
</dbReference>